<dbReference type="NCBIfam" id="TIGR01557">
    <property type="entry name" value="myb_SHAQKYF"/>
    <property type="match status" value="1"/>
</dbReference>
<accession>Q5YJN1</accession>
<dbReference type="Gene3D" id="1.10.10.60">
    <property type="entry name" value="Homeodomain-like"/>
    <property type="match status" value="1"/>
</dbReference>
<keyword evidence="2" id="KW-0805">Transcription regulation</keyword>
<dbReference type="GO" id="GO:0005634">
    <property type="term" value="C:nucleus"/>
    <property type="evidence" value="ECO:0007669"/>
    <property type="project" value="UniProtKB-SubCell"/>
</dbReference>
<evidence type="ECO:0000256" key="6">
    <source>
        <dbReference type="SAM" id="MobiDB-lite"/>
    </source>
</evidence>
<dbReference type="InterPro" id="IPR044841">
    <property type="entry name" value="LUX/BOA-like"/>
</dbReference>
<comment type="subcellular location">
    <subcellularLocation>
        <location evidence="1">Nucleus</location>
    </subcellularLocation>
</comment>
<organism evidence="7">
    <name type="scientific">Hyacinthus orientalis</name>
    <name type="common">Common hyacinth</name>
    <dbReference type="NCBI Taxonomy" id="82025"/>
    <lineage>
        <taxon>Eukaryota</taxon>
        <taxon>Viridiplantae</taxon>
        <taxon>Streptophyta</taxon>
        <taxon>Embryophyta</taxon>
        <taxon>Tracheophyta</taxon>
        <taxon>Spermatophyta</taxon>
        <taxon>Magnoliopsida</taxon>
        <taxon>Liliopsida</taxon>
        <taxon>Asparagales</taxon>
        <taxon>Hyacinthaceae</taxon>
        <taxon>Hyacinthoideae</taxon>
        <taxon>Hyacintheae</taxon>
        <taxon>Hyacinthus</taxon>
    </lineage>
</organism>
<evidence type="ECO:0000256" key="4">
    <source>
        <dbReference type="ARBA" id="ARBA00023163"/>
    </source>
</evidence>
<dbReference type="PANTHER" id="PTHR31442:SF21">
    <property type="entry name" value="TRANSCRIPTION FACTOR BOA-RELATED"/>
    <property type="match status" value="1"/>
</dbReference>
<evidence type="ECO:0000256" key="5">
    <source>
        <dbReference type="ARBA" id="ARBA00023242"/>
    </source>
</evidence>
<dbReference type="GO" id="GO:0003677">
    <property type="term" value="F:DNA binding"/>
    <property type="evidence" value="ECO:0007669"/>
    <property type="project" value="UniProtKB-KW"/>
</dbReference>
<dbReference type="InterPro" id="IPR006447">
    <property type="entry name" value="Myb_dom_plants"/>
</dbReference>
<protein>
    <submittedName>
        <fullName evidence="7">Cytokinin response regulator 1 protein</fullName>
    </submittedName>
</protein>
<dbReference type="FunFam" id="1.10.10.60:FF:000007">
    <property type="entry name" value="Two-component response regulator"/>
    <property type="match status" value="1"/>
</dbReference>
<sequence>MGEEADRSGYDRLASDGDGDGSGGDGDDGRVLEWEIGLPSADDLTPLSQPLVPPELASAFSITPDPARTILDVHRASHSTMSSLRRHNLASSSSAMKSFSPFPSGDPTVLESDDQKDESRVRRSEAENSEDDQSARSLKRPRLVWTPQLHTRLLTWVAHLGIKTAVPKTIMQLRMSRGLTRENVASHLQKYRLYFEEDAGRCRTNGHRPAIRCSHRRRCLIVCTKICCQLLLRRWPMPYAVPTMIPRARVWECR</sequence>
<dbReference type="InterPro" id="IPR009057">
    <property type="entry name" value="Homeodomain-like_sf"/>
</dbReference>
<dbReference type="EMBL" id="AY389751">
    <property type="protein sequence ID" value="AAS21003.1"/>
    <property type="molecule type" value="mRNA"/>
</dbReference>
<evidence type="ECO:0000256" key="1">
    <source>
        <dbReference type="ARBA" id="ARBA00004123"/>
    </source>
</evidence>
<evidence type="ECO:0000256" key="2">
    <source>
        <dbReference type="ARBA" id="ARBA00023015"/>
    </source>
</evidence>
<keyword evidence="3" id="KW-0238">DNA-binding</keyword>
<feature type="region of interest" description="Disordered" evidence="6">
    <location>
        <begin position="81"/>
        <end position="137"/>
    </location>
</feature>
<dbReference type="PANTHER" id="PTHR31442">
    <property type="entry name" value="HOMEODOMAIN-LIKE SUPERFAMILY PROTEIN-RELATED"/>
    <property type="match status" value="1"/>
</dbReference>
<feature type="non-terminal residue" evidence="7">
    <location>
        <position position="254"/>
    </location>
</feature>
<feature type="region of interest" description="Disordered" evidence="6">
    <location>
        <begin position="1"/>
        <end position="51"/>
    </location>
</feature>
<dbReference type="SUPFAM" id="SSF46689">
    <property type="entry name" value="Homeodomain-like"/>
    <property type="match status" value="1"/>
</dbReference>
<proteinExistence type="evidence at transcript level"/>
<feature type="compositionally biased region" description="Basic and acidic residues" evidence="6">
    <location>
        <begin position="117"/>
        <end position="126"/>
    </location>
</feature>
<keyword evidence="4" id="KW-0804">Transcription</keyword>
<dbReference type="GO" id="GO:0003700">
    <property type="term" value="F:DNA-binding transcription factor activity"/>
    <property type="evidence" value="ECO:0007669"/>
    <property type="project" value="InterPro"/>
</dbReference>
<feature type="compositionally biased region" description="Basic and acidic residues" evidence="6">
    <location>
        <begin position="1"/>
        <end position="15"/>
    </location>
</feature>
<reference evidence="7" key="1">
    <citation type="submission" date="2003-09" db="EMBL/GenBank/DDBJ databases">
        <title>Hyacinthus orientalis cytokinin response regulator protein ARR1 mRNA, expressing during regeneration of floral buds in vitro.</title>
        <authorList>
            <person name="Fan J.H."/>
            <person name="Ma Y."/>
            <person name="Zhang X.S."/>
        </authorList>
    </citation>
    <scope>NUCLEOTIDE SEQUENCE</scope>
    <source>
        <tissue evidence="7">Regenerated floral bud</tissue>
    </source>
</reference>
<name>Q5YJN1_HYAOR</name>
<evidence type="ECO:0000256" key="3">
    <source>
        <dbReference type="ARBA" id="ARBA00023125"/>
    </source>
</evidence>
<evidence type="ECO:0000313" key="7">
    <source>
        <dbReference type="EMBL" id="AAS21003.1"/>
    </source>
</evidence>
<dbReference type="AlphaFoldDB" id="Q5YJN1"/>
<keyword evidence="5" id="KW-0539">Nucleus</keyword>
<feature type="compositionally biased region" description="Low complexity" evidence="6">
    <location>
        <begin position="90"/>
        <end position="103"/>
    </location>
</feature>